<keyword evidence="2" id="KW-1185">Reference proteome</keyword>
<accession>A0ABR9U0R8</accession>
<evidence type="ECO:0000313" key="1">
    <source>
        <dbReference type="EMBL" id="MBE9105957.1"/>
    </source>
</evidence>
<sequence>MSITGNEARTTMEKQATRSIFERKRLAKISLKEAFAIAIGNATSRKNSQWVLTYQGSELSGSVIFFNKKNPRWVLTY</sequence>
<proteinExistence type="predicted"/>
<protein>
    <submittedName>
        <fullName evidence="1">Uncharacterized protein</fullName>
    </submittedName>
</protein>
<dbReference type="EMBL" id="JADEXF010000412">
    <property type="protein sequence ID" value="MBE9105957.1"/>
    <property type="molecule type" value="Genomic_DNA"/>
</dbReference>
<dbReference type="RefSeq" id="WP_228013453.1">
    <property type="nucleotide sequence ID" value="NZ_JADEXF010000412.1"/>
</dbReference>
<organism evidence="1 2">
    <name type="scientific">Nostoc cf. edaphicum LEGE 07299</name>
    <dbReference type="NCBI Taxonomy" id="2777974"/>
    <lineage>
        <taxon>Bacteria</taxon>
        <taxon>Bacillati</taxon>
        <taxon>Cyanobacteriota</taxon>
        <taxon>Cyanophyceae</taxon>
        <taxon>Nostocales</taxon>
        <taxon>Nostocaceae</taxon>
        <taxon>Nostoc</taxon>
    </lineage>
</organism>
<evidence type="ECO:0000313" key="2">
    <source>
        <dbReference type="Proteomes" id="UP000647836"/>
    </source>
</evidence>
<name>A0ABR9U0R8_9NOSO</name>
<reference evidence="1 2" key="1">
    <citation type="submission" date="2020-10" db="EMBL/GenBank/DDBJ databases">
        <authorList>
            <person name="Castelo-Branco R."/>
            <person name="Eusebio N."/>
            <person name="Adriana R."/>
            <person name="Vieira A."/>
            <person name="Brugerolle De Fraissinette N."/>
            <person name="Rezende De Castro R."/>
            <person name="Schneider M.P."/>
            <person name="Vasconcelos V."/>
            <person name="Leao P.N."/>
        </authorList>
    </citation>
    <scope>NUCLEOTIDE SEQUENCE [LARGE SCALE GENOMIC DNA]</scope>
    <source>
        <strain evidence="1 2">LEGE 07299</strain>
    </source>
</reference>
<dbReference type="Proteomes" id="UP000647836">
    <property type="component" value="Unassembled WGS sequence"/>
</dbReference>
<gene>
    <name evidence="1" type="ORF">IQ229_13730</name>
</gene>
<comment type="caution">
    <text evidence="1">The sequence shown here is derived from an EMBL/GenBank/DDBJ whole genome shotgun (WGS) entry which is preliminary data.</text>
</comment>